<evidence type="ECO:0000259" key="2">
    <source>
        <dbReference type="PROSITE" id="PS50003"/>
    </source>
</evidence>
<gene>
    <name evidence="3" type="ORF">EGYM00392_LOCUS7234</name>
</gene>
<dbReference type="SUPFAM" id="SSF50729">
    <property type="entry name" value="PH domain-like"/>
    <property type="match status" value="1"/>
</dbReference>
<sequence length="306" mass="31967">MEPQDGMQDKDEESSSSSSCTSEQASPHKPPDVGPHLAIEDDAQLFDEPKRSCCNICGRWLKSLFGKTRDVGDRGIGRLGDVVQRAPGNTLTTFQAGAMQTKGFFAGAATKAEGALIMQGKEWTDVWAKLEGGILQIFAGVGFLVGKPTIEINMASVMMVRAANCDREHCFMLLVGKGKSDAHGLSDCKIEANISVEELEGRGKVHTFQAKDEQDKTYWIHLLSGVMDACRVVGKVKTIASAGQASVGQALGSVGGLVVEGTQGVASSVASIGGHVVDGVAAVGGTVVEGVSATARAGTTFLKIPS</sequence>
<dbReference type="AlphaFoldDB" id="A0A7S1N4B8"/>
<dbReference type="InterPro" id="IPR001849">
    <property type="entry name" value="PH_domain"/>
</dbReference>
<feature type="compositionally biased region" description="Low complexity" evidence="1">
    <location>
        <begin position="15"/>
        <end position="25"/>
    </location>
</feature>
<feature type="domain" description="PH" evidence="2">
    <location>
        <begin position="109"/>
        <end position="228"/>
    </location>
</feature>
<protein>
    <recommendedName>
        <fullName evidence="2">PH domain-containing protein</fullName>
    </recommendedName>
</protein>
<dbReference type="Gene3D" id="2.30.29.30">
    <property type="entry name" value="Pleckstrin-homology domain (PH domain)/Phosphotyrosine-binding domain (PTB)"/>
    <property type="match status" value="1"/>
</dbReference>
<evidence type="ECO:0000313" key="3">
    <source>
        <dbReference type="EMBL" id="CAD8996174.1"/>
    </source>
</evidence>
<feature type="region of interest" description="Disordered" evidence="1">
    <location>
        <begin position="1"/>
        <end position="37"/>
    </location>
</feature>
<organism evidence="3">
    <name type="scientific">Eutreptiella gymnastica</name>
    <dbReference type="NCBI Taxonomy" id="73025"/>
    <lineage>
        <taxon>Eukaryota</taxon>
        <taxon>Discoba</taxon>
        <taxon>Euglenozoa</taxon>
        <taxon>Euglenida</taxon>
        <taxon>Spirocuta</taxon>
        <taxon>Euglenophyceae</taxon>
        <taxon>Eutreptiales</taxon>
        <taxon>Eutreptiaceae</taxon>
        <taxon>Eutreptiella</taxon>
    </lineage>
</organism>
<reference evidence="3" key="1">
    <citation type="submission" date="2021-01" db="EMBL/GenBank/DDBJ databases">
        <authorList>
            <person name="Corre E."/>
            <person name="Pelletier E."/>
            <person name="Niang G."/>
            <person name="Scheremetjew M."/>
            <person name="Finn R."/>
            <person name="Kale V."/>
            <person name="Holt S."/>
            <person name="Cochrane G."/>
            <person name="Meng A."/>
            <person name="Brown T."/>
            <person name="Cohen L."/>
        </authorList>
    </citation>
    <scope>NUCLEOTIDE SEQUENCE</scope>
    <source>
        <strain evidence="3">NIES-381</strain>
    </source>
</reference>
<dbReference type="PROSITE" id="PS50003">
    <property type="entry name" value="PH_DOMAIN"/>
    <property type="match status" value="1"/>
</dbReference>
<accession>A0A7S1N4B8</accession>
<dbReference type="InterPro" id="IPR011993">
    <property type="entry name" value="PH-like_dom_sf"/>
</dbReference>
<proteinExistence type="predicted"/>
<dbReference type="EMBL" id="HBGA01018702">
    <property type="protein sequence ID" value="CAD8996174.1"/>
    <property type="molecule type" value="Transcribed_RNA"/>
</dbReference>
<dbReference type="CDD" id="cd00821">
    <property type="entry name" value="PH"/>
    <property type="match status" value="1"/>
</dbReference>
<name>A0A7S1N4B8_9EUGL</name>
<evidence type="ECO:0000256" key="1">
    <source>
        <dbReference type="SAM" id="MobiDB-lite"/>
    </source>
</evidence>